<accession>A0ABV0IHW2</accession>
<keyword evidence="2" id="KW-1185">Reference proteome</keyword>
<gene>
    <name evidence="1" type="ORF">ABDK96_08690</name>
</gene>
<dbReference type="EMBL" id="JBDXMX010000003">
    <property type="protein sequence ID" value="MEO9247754.1"/>
    <property type="molecule type" value="Genomic_DNA"/>
</dbReference>
<protein>
    <submittedName>
        <fullName evidence="1">Alpha/beta hydrolase</fullName>
    </submittedName>
</protein>
<dbReference type="Proteomes" id="UP001484097">
    <property type="component" value="Unassembled WGS sequence"/>
</dbReference>
<name>A0ABV0IHW2_9MICC</name>
<dbReference type="SUPFAM" id="SSF53474">
    <property type="entry name" value="alpha/beta-Hydrolases"/>
    <property type="match status" value="1"/>
</dbReference>
<dbReference type="InterPro" id="IPR026555">
    <property type="entry name" value="NSL3/Tex30"/>
</dbReference>
<dbReference type="GO" id="GO:0016787">
    <property type="term" value="F:hydrolase activity"/>
    <property type="evidence" value="ECO:0007669"/>
    <property type="project" value="UniProtKB-KW"/>
</dbReference>
<organism evidence="1 2">
    <name type="scientific">Citricoccus nitrophenolicus</name>
    <dbReference type="NCBI Taxonomy" id="863575"/>
    <lineage>
        <taxon>Bacteria</taxon>
        <taxon>Bacillati</taxon>
        <taxon>Actinomycetota</taxon>
        <taxon>Actinomycetes</taxon>
        <taxon>Micrococcales</taxon>
        <taxon>Micrococcaceae</taxon>
        <taxon>Citricoccus</taxon>
    </lineage>
</organism>
<keyword evidence="1" id="KW-0378">Hydrolase</keyword>
<sequence length="233" mass="24549">MVQAPSPDVPEQPPLSMEARVPAAHVTLEGHFVLPQVDAPVVVFAHGSGSGRYSERNQFVASVLQEAGLGTLLLDLLTPEEGADRANVFDIPVLAQRIAAAEAWVHRQPQSMSSPVGFFGASTGAGAALWAAAEPGARVGAVVSRGGRPDLADQRLGTVEAPTLLVVGSDDAEVFELNRGAQARLRCENRLEVIDGATHLFEEPGALEQVARLARDWFLRHLVPASAAGQDGT</sequence>
<dbReference type="InterPro" id="IPR029058">
    <property type="entry name" value="AB_hydrolase_fold"/>
</dbReference>
<dbReference type="PANTHER" id="PTHR13136:SF11">
    <property type="entry name" value="TESTIS-EXPRESSED PROTEIN 30"/>
    <property type="match status" value="1"/>
</dbReference>
<comment type="caution">
    <text evidence="1">The sequence shown here is derived from an EMBL/GenBank/DDBJ whole genome shotgun (WGS) entry which is preliminary data.</text>
</comment>
<dbReference type="RefSeq" id="WP_347920411.1">
    <property type="nucleotide sequence ID" value="NZ_JBDXMX010000003.1"/>
</dbReference>
<dbReference type="Gene3D" id="3.40.50.1820">
    <property type="entry name" value="alpha/beta hydrolase"/>
    <property type="match status" value="1"/>
</dbReference>
<evidence type="ECO:0000313" key="2">
    <source>
        <dbReference type="Proteomes" id="UP001484097"/>
    </source>
</evidence>
<dbReference type="PANTHER" id="PTHR13136">
    <property type="entry name" value="TESTIS DEVELOPMENT PROTEIN PRTD"/>
    <property type="match status" value="1"/>
</dbReference>
<proteinExistence type="predicted"/>
<evidence type="ECO:0000313" key="1">
    <source>
        <dbReference type="EMBL" id="MEO9247754.1"/>
    </source>
</evidence>
<reference evidence="1 2" key="1">
    <citation type="submission" date="2024-05" db="EMBL/GenBank/DDBJ databases">
        <authorList>
            <person name="Yi C."/>
        </authorList>
    </citation>
    <scope>NUCLEOTIDE SEQUENCE [LARGE SCALE GENOMIC DNA]</scope>
    <source>
        <strain evidence="1 2">XS13</strain>
    </source>
</reference>